<dbReference type="InterPro" id="IPR051544">
    <property type="entry name" value="TPS_OM_transporter"/>
</dbReference>
<evidence type="ECO:0000313" key="11">
    <source>
        <dbReference type="EMBL" id="MDR9894248.1"/>
    </source>
</evidence>
<organism evidence="11 12">
    <name type="scientific">Aetokthonos hydrillicola Thurmond2011</name>
    <dbReference type="NCBI Taxonomy" id="2712845"/>
    <lineage>
        <taxon>Bacteria</taxon>
        <taxon>Bacillati</taxon>
        <taxon>Cyanobacteriota</taxon>
        <taxon>Cyanophyceae</taxon>
        <taxon>Nostocales</taxon>
        <taxon>Hapalosiphonaceae</taxon>
        <taxon>Aetokthonos</taxon>
    </lineage>
</organism>
<dbReference type="PANTHER" id="PTHR34597:SF1">
    <property type="entry name" value="HEME_HEMOPEXIN TRANSPORTER PROTEIN HUXB"/>
    <property type="match status" value="1"/>
</dbReference>
<keyword evidence="3" id="KW-0813">Transport</keyword>
<evidence type="ECO:0000256" key="6">
    <source>
        <dbReference type="ARBA" id="ARBA00022927"/>
    </source>
</evidence>
<dbReference type="InterPro" id="IPR034746">
    <property type="entry name" value="POTRA"/>
</dbReference>
<evidence type="ECO:0000256" key="8">
    <source>
        <dbReference type="ARBA" id="ARBA00023237"/>
    </source>
</evidence>
<dbReference type="Pfam" id="PF03865">
    <property type="entry name" value="ShlB"/>
    <property type="match status" value="1"/>
</dbReference>
<dbReference type="Pfam" id="PF08479">
    <property type="entry name" value="POTRA_2"/>
    <property type="match status" value="1"/>
</dbReference>
<evidence type="ECO:0000256" key="4">
    <source>
        <dbReference type="ARBA" id="ARBA00022452"/>
    </source>
</evidence>
<keyword evidence="4" id="KW-1134">Transmembrane beta strand</keyword>
<feature type="region of interest" description="Disordered" evidence="9">
    <location>
        <begin position="31"/>
        <end position="78"/>
    </location>
</feature>
<comment type="caution">
    <text evidence="11">The sequence shown here is derived from an EMBL/GenBank/DDBJ whole genome shotgun (WGS) entry which is preliminary data.</text>
</comment>
<evidence type="ECO:0000256" key="1">
    <source>
        <dbReference type="ARBA" id="ARBA00004442"/>
    </source>
</evidence>
<dbReference type="Proteomes" id="UP000667802">
    <property type="component" value="Unassembled WGS sequence"/>
</dbReference>
<dbReference type="GO" id="GO:0046819">
    <property type="term" value="P:protein secretion by the type V secretion system"/>
    <property type="evidence" value="ECO:0007669"/>
    <property type="project" value="TreeGrafter"/>
</dbReference>
<dbReference type="Gene3D" id="2.40.160.50">
    <property type="entry name" value="membrane protein fhac: a member of the omp85/tpsb transporter family"/>
    <property type="match status" value="1"/>
</dbReference>
<evidence type="ECO:0000256" key="5">
    <source>
        <dbReference type="ARBA" id="ARBA00022692"/>
    </source>
</evidence>
<reference evidence="12" key="1">
    <citation type="journal article" date="2021" name="Science">
        <title>Hunting the eagle killer: A cyanobacterial neurotoxin causes vacuolar myelinopathy.</title>
        <authorList>
            <person name="Breinlinger S."/>
            <person name="Phillips T.J."/>
            <person name="Haram B.N."/>
            <person name="Mares J."/>
            <person name="Martinez Yerena J.A."/>
            <person name="Hrouzek P."/>
            <person name="Sobotka R."/>
            <person name="Henderson W.M."/>
            <person name="Schmieder P."/>
            <person name="Williams S.M."/>
            <person name="Lauderdale J.D."/>
            <person name="Wilde H.D."/>
            <person name="Gerrin W."/>
            <person name="Kust A."/>
            <person name="Washington J.W."/>
            <person name="Wagner C."/>
            <person name="Geier B."/>
            <person name="Liebeke M."/>
            <person name="Enke H."/>
            <person name="Niedermeyer T.H.J."/>
            <person name="Wilde S.B."/>
        </authorList>
    </citation>
    <scope>NUCLEOTIDE SEQUENCE [LARGE SCALE GENOMIC DNA]</scope>
    <source>
        <strain evidence="12">Thurmond2011</strain>
    </source>
</reference>
<evidence type="ECO:0000313" key="12">
    <source>
        <dbReference type="Proteomes" id="UP000667802"/>
    </source>
</evidence>
<dbReference type="GO" id="GO:0008320">
    <property type="term" value="F:protein transmembrane transporter activity"/>
    <property type="evidence" value="ECO:0007669"/>
    <property type="project" value="TreeGrafter"/>
</dbReference>
<dbReference type="GO" id="GO:0009279">
    <property type="term" value="C:cell outer membrane"/>
    <property type="evidence" value="ECO:0007669"/>
    <property type="project" value="UniProtKB-SubCell"/>
</dbReference>
<evidence type="ECO:0000259" key="10">
    <source>
        <dbReference type="PROSITE" id="PS51779"/>
    </source>
</evidence>
<proteinExistence type="inferred from homology"/>
<name>A0AAP5I357_9CYAN</name>
<comment type="similarity">
    <text evidence="2">Belongs to the TPS (TC 1.B.20) family.</text>
</comment>
<evidence type="ECO:0000256" key="2">
    <source>
        <dbReference type="ARBA" id="ARBA00009055"/>
    </source>
</evidence>
<keyword evidence="6" id="KW-0653">Protein transport</keyword>
<dbReference type="GO" id="GO:0098046">
    <property type="term" value="C:type V protein secretion system complex"/>
    <property type="evidence" value="ECO:0007669"/>
    <property type="project" value="TreeGrafter"/>
</dbReference>
<keyword evidence="8" id="KW-0998">Cell outer membrane</keyword>
<evidence type="ECO:0000256" key="7">
    <source>
        <dbReference type="ARBA" id="ARBA00023136"/>
    </source>
</evidence>
<evidence type="ECO:0000256" key="9">
    <source>
        <dbReference type="SAM" id="MobiDB-lite"/>
    </source>
</evidence>
<accession>A0AAP5I357</accession>
<feature type="compositionally biased region" description="Pro residues" evidence="9">
    <location>
        <begin position="33"/>
        <end position="72"/>
    </location>
</feature>
<dbReference type="InterPro" id="IPR005565">
    <property type="entry name" value="Hemolysn_activator_HlyB_C"/>
</dbReference>
<dbReference type="PROSITE" id="PS51779">
    <property type="entry name" value="POTRA"/>
    <property type="match status" value="1"/>
</dbReference>
<keyword evidence="7" id="KW-0472">Membrane</keyword>
<keyword evidence="5" id="KW-0812">Transmembrane</keyword>
<dbReference type="AlphaFoldDB" id="A0AAP5I357"/>
<keyword evidence="12" id="KW-1185">Reference proteome</keyword>
<evidence type="ECO:0000256" key="3">
    <source>
        <dbReference type="ARBA" id="ARBA00022448"/>
    </source>
</evidence>
<comment type="subcellular location">
    <subcellularLocation>
        <location evidence="1">Cell outer membrane</location>
    </subcellularLocation>
</comment>
<sequence length="576" mass="63007">MNKVILLRLAYFYLIGYLLIQTSDVARAQIPPSRLPPPQDVNPQLPTPAPAIPSPSPSLPPPADLLKPPIPSTTPEKIPSEAPLKISVKRFVVEGSTAFNKEKLDEVLAPFTNKTLSFTELLQARSAITELYIKSGYITSAAVLPPQNFTSGVVTIKVIEGKLEAINITGLKRLDQDYVRSRLAIATHAPLNTKRLLEALQLLRINPLIKNLSAGLSSGTRPGLNVLDVTVVEANTFNIQVGLDNGRQPSVGSFRRQVRLTQANLLGIGDGLTVGYNNTDGSNGGDINYTIPVNAHNGTVRLGYNIISSKIIEPPFNRIDIESDSRNYEISFRQPINQTPTQEFTLGLTASRYENDTTLLGIPYPLSPGASSKGRTRISAVRFFQEWTKRDNQQVFAARSQFNLGLNLLNSTTNRSAPDSRFFSWQVQAQWARLLAPDTLFLIRGDAQVANQALVPIEQFALGGLGSVRGYRQDLLLADNGVLLTTELRLPIFRNPSSGTVFHVIPFADFGAVSYNGGRAFIRQDTLASLGLGLQLTQGDRLNARLDWGIPLIGVANNKRTVQENGLYFSITANAF</sequence>
<dbReference type="EMBL" id="JAALHA020000002">
    <property type="protein sequence ID" value="MDR9894248.1"/>
    <property type="molecule type" value="Genomic_DNA"/>
</dbReference>
<dbReference type="InterPro" id="IPR013686">
    <property type="entry name" value="Polypept-transport_assoc_ShlB"/>
</dbReference>
<dbReference type="PANTHER" id="PTHR34597">
    <property type="entry name" value="SLR1661 PROTEIN"/>
    <property type="match status" value="1"/>
</dbReference>
<feature type="domain" description="POTRA" evidence="10">
    <location>
        <begin position="86"/>
        <end position="161"/>
    </location>
</feature>
<dbReference type="RefSeq" id="WP_208342035.1">
    <property type="nucleotide sequence ID" value="NZ_CAWQFN010000056.1"/>
</dbReference>
<gene>
    <name evidence="11" type="ORF">G7B40_006635</name>
</gene>
<protein>
    <submittedName>
        <fullName evidence="11">ShlB/FhaC/HecB family hemolysin secretion/activation protein</fullName>
    </submittedName>
</protein>
<dbReference type="Gene3D" id="3.10.20.310">
    <property type="entry name" value="membrane protein fhac"/>
    <property type="match status" value="1"/>
</dbReference>